<reference evidence="4 5" key="1">
    <citation type="journal article" date="2018" name="Int. J. Syst. Evol. Microbiol.">
        <title>Paraburkholderia azotifigens sp. nov., a nitrogen-fixing bacterium isolated from paddy soil.</title>
        <authorList>
            <person name="Choi G.M."/>
            <person name="Im W.T."/>
        </authorList>
    </citation>
    <scope>NUCLEOTIDE SEQUENCE [LARGE SCALE GENOMIC DNA]</scope>
    <source>
        <strain evidence="4 5">NF 2-5-3</strain>
    </source>
</reference>
<evidence type="ECO:0000313" key="4">
    <source>
        <dbReference type="EMBL" id="TXC87453.1"/>
    </source>
</evidence>
<dbReference type="PANTHER" id="PTHR33420">
    <property type="entry name" value="FIMBRIAL SUBUNIT ELFA-RELATED"/>
    <property type="match status" value="1"/>
</dbReference>
<protein>
    <submittedName>
        <fullName evidence="4">Type 1 fimbrial protein</fullName>
    </submittedName>
</protein>
<keyword evidence="1 2" id="KW-0732">Signal</keyword>
<dbReference type="InterPro" id="IPR008966">
    <property type="entry name" value="Adhesion_dom_sf"/>
</dbReference>
<feature type="chain" id="PRO_5022925431" evidence="2">
    <location>
        <begin position="24"/>
        <end position="174"/>
    </location>
</feature>
<dbReference type="AlphaFoldDB" id="A0A5C6VQ17"/>
<dbReference type="EMBL" id="VOQS01000001">
    <property type="protein sequence ID" value="TXC87453.1"/>
    <property type="molecule type" value="Genomic_DNA"/>
</dbReference>
<dbReference type="Gene3D" id="2.60.40.1090">
    <property type="entry name" value="Fimbrial-type adhesion domain"/>
    <property type="match status" value="1"/>
</dbReference>
<evidence type="ECO:0000259" key="3">
    <source>
        <dbReference type="Pfam" id="PF00419"/>
    </source>
</evidence>
<evidence type="ECO:0000256" key="2">
    <source>
        <dbReference type="SAM" id="SignalP"/>
    </source>
</evidence>
<comment type="caution">
    <text evidence="4">The sequence shown here is derived from an EMBL/GenBank/DDBJ whole genome shotgun (WGS) entry which is preliminary data.</text>
</comment>
<name>A0A5C6VQ17_9BURK</name>
<dbReference type="RefSeq" id="WP_035543213.1">
    <property type="nucleotide sequence ID" value="NZ_JAZHFZ010000042.1"/>
</dbReference>
<dbReference type="InterPro" id="IPR050263">
    <property type="entry name" value="Bact_Fimbrial_Adh_Pro"/>
</dbReference>
<dbReference type="GO" id="GO:0009289">
    <property type="term" value="C:pilus"/>
    <property type="evidence" value="ECO:0007669"/>
    <property type="project" value="InterPro"/>
</dbReference>
<dbReference type="SUPFAM" id="SSF49401">
    <property type="entry name" value="Bacterial adhesins"/>
    <property type="match status" value="1"/>
</dbReference>
<gene>
    <name evidence="4" type="ORF">FRZ40_07650</name>
</gene>
<sequence length="174" mass="17461">MTPRKIFLLLAASAVMAAAPAFAADANLNFTGTIMQPSCTVDSASANQVVNLGSAPIMSFASVGSTANATPFNVSLISCSPGTVVTMTVAGTMDTVASVLKNTGTATQVGVQLLKAVSIGATTGTPVTLNSAIAMGTVDSTYTMTIPFVAQFYELGTLTAGSVAATATVNFTYN</sequence>
<proteinExistence type="predicted"/>
<accession>A0A5C6VQ17</accession>
<dbReference type="PANTHER" id="PTHR33420:SF3">
    <property type="entry name" value="FIMBRIAL SUBUNIT ELFA"/>
    <property type="match status" value="1"/>
</dbReference>
<dbReference type="GO" id="GO:0043709">
    <property type="term" value="P:cell adhesion involved in single-species biofilm formation"/>
    <property type="evidence" value="ECO:0007669"/>
    <property type="project" value="TreeGrafter"/>
</dbReference>
<evidence type="ECO:0000256" key="1">
    <source>
        <dbReference type="ARBA" id="ARBA00022729"/>
    </source>
</evidence>
<feature type="signal peptide" evidence="2">
    <location>
        <begin position="1"/>
        <end position="23"/>
    </location>
</feature>
<feature type="domain" description="Fimbrial-type adhesion" evidence="3">
    <location>
        <begin position="29"/>
        <end position="173"/>
    </location>
</feature>
<evidence type="ECO:0000313" key="5">
    <source>
        <dbReference type="Proteomes" id="UP000321776"/>
    </source>
</evidence>
<dbReference type="Proteomes" id="UP000321776">
    <property type="component" value="Unassembled WGS sequence"/>
</dbReference>
<dbReference type="Pfam" id="PF00419">
    <property type="entry name" value="Fimbrial"/>
    <property type="match status" value="1"/>
</dbReference>
<organism evidence="4 5">
    <name type="scientific">Paraburkholderia azotifigens</name>
    <dbReference type="NCBI Taxonomy" id="2057004"/>
    <lineage>
        <taxon>Bacteria</taxon>
        <taxon>Pseudomonadati</taxon>
        <taxon>Pseudomonadota</taxon>
        <taxon>Betaproteobacteria</taxon>
        <taxon>Burkholderiales</taxon>
        <taxon>Burkholderiaceae</taxon>
        <taxon>Paraburkholderia</taxon>
    </lineage>
</organism>
<dbReference type="InterPro" id="IPR036937">
    <property type="entry name" value="Adhesion_dom_fimbrial_sf"/>
</dbReference>
<dbReference type="InterPro" id="IPR000259">
    <property type="entry name" value="Adhesion_dom_fimbrial"/>
</dbReference>